<name>A0ABD5FY28_BACFG</name>
<dbReference type="Proteomes" id="UP001258434">
    <property type="component" value="Unassembled WGS sequence"/>
</dbReference>
<reference evidence="2" key="1">
    <citation type="submission" date="2023-07" db="EMBL/GenBank/DDBJ databases">
        <title>A gut symbiont ubiquitin homologue binds and inactivates peptidyl-prolyl isomerase to mediate the interbacterial arms race in the human gut.</title>
        <authorList>
            <person name="Jiang K."/>
            <person name="Li W."/>
            <person name="Tong M."/>
            <person name="Xu J."/>
            <person name="Chen Z."/>
            <person name="Yang Y."/>
            <person name="Zang Y."/>
            <person name="Jiao X."/>
            <person name="Liu C."/>
            <person name="Lim B."/>
            <person name="Jiang X."/>
            <person name="Wang J."/>
            <person name="Wu D."/>
            <person name="Wang M."/>
            <person name="Liu S.-J."/>
            <person name="Shao F."/>
            <person name="Gao X."/>
        </authorList>
    </citation>
    <scope>NUCLEOTIDE SEQUENCE [LARGE SCALE GENOMIC DNA]</scope>
    <source>
        <strain evidence="2">GS077</strain>
    </source>
</reference>
<gene>
    <name evidence="1" type="ORF">BFGS077_002417</name>
</gene>
<evidence type="ECO:0008006" key="3">
    <source>
        <dbReference type="Google" id="ProtNLM"/>
    </source>
</evidence>
<dbReference type="EMBL" id="JAVFHL010000001">
    <property type="protein sequence ID" value="MDT6977139.1"/>
    <property type="molecule type" value="Genomic_DNA"/>
</dbReference>
<evidence type="ECO:0000313" key="1">
    <source>
        <dbReference type="EMBL" id="MDT6977139.1"/>
    </source>
</evidence>
<comment type="caution">
    <text evidence="1">The sequence shown here is derived from an EMBL/GenBank/DDBJ whole genome shotgun (WGS) entry which is preliminary data.</text>
</comment>
<protein>
    <recommendedName>
        <fullName evidence="3">Transposase</fullName>
    </recommendedName>
</protein>
<evidence type="ECO:0000313" key="2">
    <source>
        <dbReference type="Proteomes" id="UP001258434"/>
    </source>
</evidence>
<organism evidence="1 2">
    <name type="scientific">Bacteroides fragilis</name>
    <dbReference type="NCBI Taxonomy" id="817"/>
    <lineage>
        <taxon>Bacteria</taxon>
        <taxon>Pseudomonadati</taxon>
        <taxon>Bacteroidota</taxon>
        <taxon>Bacteroidia</taxon>
        <taxon>Bacteroidales</taxon>
        <taxon>Bacteroidaceae</taxon>
        <taxon>Bacteroides</taxon>
    </lineage>
</organism>
<accession>A0ABD5FY28</accession>
<reference evidence="1 2" key="2">
    <citation type="submission" date="2023-08" db="EMBL/GenBank/DDBJ databases">
        <authorList>
            <person name="Du M."/>
            <person name="Liu C."/>
            <person name="Liu S.-J."/>
        </authorList>
    </citation>
    <scope>NUCLEOTIDE SEQUENCE [LARGE SCALE GENOMIC DNA]</scope>
    <source>
        <strain evidence="1 2">GS077</strain>
    </source>
</reference>
<sequence length="45" mass="5444">MRQSYELQKVGFTVYHLVLLCGQREYRQGKQQCERDSFELIHNIV</sequence>
<dbReference type="RefSeq" id="WP_005811477.1">
    <property type="nucleotide sequence ID" value="NZ_CBCSKQ010000009.1"/>
</dbReference>
<proteinExistence type="predicted"/>
<dbReference type="AlphaFoldDB" id="A0ABD5FY28"/>